<sequence length="293" mass="33441">MLTLGYSQKINLNSATLEELQSLELTDNQIESIIDYRLRTGYIRNIYDLLVISEISISDIHTIRNTVTVDIPQASTFEKDMARASYKMGKWISNEGSTEGLSEVWLDKFFEPQNINNMNYDDLMALPNLSPVDVSAVLKQKERGYINGTWELKNSPGISYWGYKNLVDFIRFTDKPLDESGFHVRFNSLVRTVPITSNPDDEGTITAFEDTSMPEQFHKLSITSDLNLKAGLSYHRYMGQPNSIYTLKGFVQAEKYPLFSNMQIERVVLGNYTASFGQGVIFETNDNFSPRRT</sequence>
<accession>A0A382LYY3</accession>
<dbReference type="PROSITE" id="PS51450">
    <property type="entry name" value="LRR"/>
    <property type="match status" value="1"/>
</dbReference>
<evidence type="ECO:0000313" key="1">
    <source>
        <dbReference type="EMBL" id="SVC41959.1"/>
    </source>
</evidence>
<dbReference type="EMBL" id="UINC01090215">
    <property type="protein sequence ID" value="SVC41959.1"/>
    <property type="molecule type" value="Genomic_DNA"/>
</dbReference>
<feature type="non-terminal residue" evidence="1">
    <location>
        <position position="293"/>
    </location>
</feature>
<reference evidence="1" key="1">
    <citation type="submission" date="2018-05" db="EMBL/GenBank/DDBJ databases">
        <authorList>
            <person name="Lanie J.A."/>
            <person name="Ng W.-L."/>
            <person name="Kazmierczak K.M."/>
            <person name="Andrzejewski T.M."/>
            <person name="Davidsen T.M."/>
            <person name="Wayne K.J."/>
            <person name="Tettelin H."/>
            <person name="Glass J.I."/>
            <person name="Rusch D."/>
            <person name="Podicherti R."/>
            <person name="Tsui H.-C.T."/>
            <person name="Winkler M.E."/>
        </authorList>
    </citation>
    <scope>NUCLEOTIDE SEQUENCE</scope>
</reference>
<proteinExistence type="predicted"/>
<gene>
    <name evidence="1" type="ORF">METZ01_LOCUS294813</name>
</gene>
<dbReference type="InterPro" id="IPR010994">
    <property type="entry name" value="RuvA_2-like"/>
</dbReference>
<dbReference type="AlphaFoldDB" id="A0A382LYY3"/>
<protein>
    <submittedName>
        <fullName evidence="1">Uncharacterized protein</fullName>
    </submittedName>
</protein>
<dbReference type="InterPro" id="IPR001611">
    <property type="entry name" value="Leu-rich_rpt"/>
</dbReference>
<dbReference type="SUPFAM" id="SSF47781">
    <property type="entry name" value="RuvA domain 2-like"/>
    <property type="match status" value="2"/>
</dbReference>
<organism evidence="1">
    <name type="scientific">marine metagenome</name>
    <dbReference type="NCBI Taxonomy" id="408172"/>
    <lineage>
        <taxon>unclassified sequences</taxon>
        <taxon>metagenomes</taxon>
        <taxon>ecological metagenomes</taxon>
    </lineage>
</organism>
<name>A0A382LYY3_9ZZZZ</name>